<organism evidence="10 11">
    <name type="scientific">Cotesia glomerata</name>
    <name type="common">Lepidopteran parasitic wasp</name>
    <name type="synonym">Apanteles glomeratus</name>
    <dbReference type="NCBI Taxonomy" id="32391"/>
    <lineage>
        <taxon>Eukaryota</taxon>
        <taxon>Metazoa</taxon>
        <taxon>Ecdysozoa</taxon>
        <taxon>Arthropoda</taxon>
        <taxon>Hexapoda</taxon>
        <taxon>Insecta</taxon>
        <taxon>Pterygota</taxon>
        <taxon>Neoptera</taxon>
        <taxon>Endopterygota</taxon>
        <taxon>Hymenoptera</taxon>
        <taxon>Apocrita</taxon>
        <taxon>Ichneumonoidea</taxon>
        <taxon>Braconidae</taxon>
        <taxon>Microgastrinae</taxon>
        <taxon>Cotesia</taxon>
    </lineage>
</organism>
<keyword evidence="5" id="KW-0732">Signal</keyword>
<protein>
    <recommendedName>
        <fullName evidence="3">ER membrane protein complex subunit 10</fullName>
    </recommendedName>
</protein>
<evidence type="ECO:0000256" key="9">
    <source>
        <dbReference type="SAM" id="Phobius"/>
    </source>
</evidence>
<evidence type="ECO:0000256" key="7">
    <source>
        <dbReference type="ARBA" id="ARBA00022989"/>
    </source>
</evidence>
<keyword evidence="11" id="KW-1185">Reference proteome</keyword>
<comment type="similarity">
    <text evidence="2">Belongs to the EMC10 family.</text>
</comment>
<evidence type="ECO:0000256" key="8">
    <source>
        <dbReference type="ARBA" id="ARBA00023136"/>
    </source>
</evidence>
<evidence type="ECO:0000256" key="6">
    <source>
        <dbReference type="ARBA" id="ARBA00022824"/>
    </source>
</evidence>
<evidence type="ECO:0000256" key="4">
    <source>
        <dbReference type="ARBA" id="ARBA00022692"/>
    </source>
</evidence>
<keyword evidence="4 9" id="KW-0812">Transmembrane</keyword>
<accession>A0AAV7IC52</accession>
<evidence type="ECO:0000313" key="10">
    <source>
        <dbReference type="EMBL" id="KAH0549223.1"/>
    </source>
</evidence>
<evidence type="ECO:0000313" key="11">
    <source>
        <dbReference type="Proteomes" id="UP000826195"/>
    </source>
</evidence>
<dbReference type="Pfam" id="PF21203">
    <property type="entry name" value="ECM10"/>
    <property type="match status" value="1"/>
</dbReference>
<reference evidence="10 11" key="1">
    <citation type="journal article" date="2021" name="J. Hered.">
        <title>A chromosome-level genome assembly of the parasitoid wasp, Cotesia glomerata (Hymenoptera: Braconidae).</title>
        <authorList>
            <person name="Pinto B.J."/>
            <person name="Weis J.J."/>
            <person name="Gamble T."/>
            <person name="Ode P.J."/>
            <person name="Paul R."/>
            <person name="Zaspel J.M."/>
        </authorList>
    </citation>
    <scope>NUCLEOTIDE SEQUENCE [LARGE SCALE GENOMIC DNA]</scope>
    <source>
        <strain evidence="10">CgM1</strain>
    </source>
</reference>
<evidence type="ECO:0000256" key="3">
    <source>
        <dbReference type="ARBA" id="ARBA00020105"/>
    </source>
</evidence>
<evidence type="ECO:0000256" key="5">
    <source>
        <dbReference type="ARBA" id="ARBA00022729"/>
    </source>
</evidence>
<dbReference type="Proteomes" id="UP000826195">
    <property type="component" value="Unassembled WGS sequence"/>
</dbReference>
<dbReference type="PANTHER" id="PTHR21397">
    <property type="entry name" value="CHROMATIN COMPLEXES SUBUNIT BAP18-RELATED"/>
    <property type="match status" value="1"/>
</dbReference>
<keyword evidence="8 9" id="KW-0472">Membrane</keyword>
<keyword evidence="7 9" id="KW-1133">Transmembrane helix</keyword>
<dbReference type="CDD" id="cd22209">
    <property type="entry name" value="EMC10"/>
    <property type="match status" value="1"/>
</dbReference>
<sequence length="230" mass="25237">MEFVYKGIILLISLFPFIIGSELDYDGWLHIRLYHALNDNSIPHFTERGNITVSSIKNGVSSIAQAGLDPSQLTAIKTLANNDQRYRLKAVIRTYSGFESTYLTSAPACHLLGTEFEDILTVWLDIGGEPISVTQVSPGPCMTNLPTTKMWTTSVQIRTPDAGPTPDTASYIYKLEKEKEARERGETKDNRSFLAKYWMYIVPALIFVVLTSAANPDAAAGGGGGGGQRQ</sequence>
<gene>
    <name evidence="10" type="ORF">KQX54_007219</name>
</gene>
<keyword evidence="6" id="KW-0256">Endoplasmic reticulum</keyword>
<comment type="subcellular location">
    <subcellularLocation>
        <location evidence="1">Endoplasmic reticulum membrane</location>
        <topology evidence="1">Single-pass type I membrane protein</topology>
    </subcellularLocation>
</comment>
<evidence type="ECO:0000256" key="2">
    <source>
        <dbReference type="ARBA" id="ARBA00007695"/>
    </source>
</evidence>
<evidence type="ECO:0000256" key="1">
    <source>
        <dbReference type="ARBA" id="ARBA00004115"/>
    </source>
</evidence>
<dbReference type="PANTHER" id="PTHR21397:SF4">
    <property type="entry name" value="ER MEMBRANE PROTEIN COMPLEX SUBUNIT 10"/>
    <property type="match status" value="1"/>
</dbReference>
<dbReference type="EMBL" id="JAHXZJ010001864">
    <property type="protein sequence ID" value="KAH0549223.1"/>
    <property type="molecule type" value="Genomic_DNA"/>
</dbReference>
<dbReference type="AlphaFoldDB" id="A0AAV7IC52"/>
<dbReference type="GO" id="GO:0072546">
    <property type="term" value="C:EMC complex"/>
    <property type="evidence" value="ECO:0007669"/>
    <property type="project" value="TreeGrafter"/>
</dbReference>
<name>A0AAV7IC52_COTGL</name>
<feature type="transmembrane region" description="Helical" evidence="9">
    <location>
        <begin position="197"/>
        <end position="214"/>
    </location>
</feature>
<proteinExistence type="inferred from homology"/>
<comment type="caution">
    <text evidence="10">The sequence shown here is derived from an EMBL/GenBank/DDBJ whole genome shotgun (WGS) entry which is preliminary data.</text>
</comment>